<protein>
    <submittedName>
        <fullName evidence="2">Carboxymethylenebutenolidase</fullName>
    </submittedName>
</protein>
<feature type="domain" description="Dienelactone hydrolase" evidence="1">
    <location>
        <begin position="26"/>
        <end position="235"/>
    </location>
</feature>
<proteinExistence type="predicted"/>
<dbReference type="GO" id="GO:0016787">
    <property type="term" value="F:hydrolase activity"/>
    <property type="evidence" value="ECO:0007669"/>
    <property type="project" value="InterPro"/>
</dbReference>
<dbReference type="EMBL" id="AUZY01007451">
    <property type="protein sequence ID" value="EQD49772.1"/>
    <property type="molecule type" value="Genomic_DNA"/>
</dbReference>
<reference evidence="2" key="2">
    <citation type="journal article" date="2014" name="ISME J.">
        <title>Microbial stratification in low pH oxic and suboxic macroscopic growths along an acid mine drainage.</title>
        <authorList>
            <person name="Mendez-Garcia C."/>
            <person name="Mesa V."/>
            <person name="Sprenger R.R."/>
            <person name="Richter M."/>
            <person name="Diez M.S."/>
            <person name="Solano J."/>
            <person name="Bargiela R."/>
            <person name="Golyshina O.V."/>
            <person name="Manteca A."/>
            <person name="Ramos J.L."/>
            <person name="Gallego J.R."/>
            <person name="Llorente I."/>
            <person name="Martins Dos Santos V.A."/>
            <person name="Jensen O.N."/>
            <person name="Pelaez A.I."/>
            <person name="Sanchez J."/>
            <person name="Ferrer M."/>
        </authorList>
    </citation>
    <scope>NUCLEOTIDE SEQUENCE</scope>
</reference>
<accession>T0ZYV0</accession>
<dbReference type="PANTHER" id="PTHR22946">
    <property type="entry name" value="DIENELACTONE HYDROLASE DOMAIN-CONTAINING PROTEIN-RELATED"/>
    <property type="match status" value="1"/>
</dbReference>
<evidence type="ECO:0000313" key="3">
    <source>
        <dbReference type="EMBL" id="EQD60762.1"/>
    </source>
</evidence>
<dbReference type="AlphaFoldDB" id="T0ZYV0"/>
<dbReference type="SUPFAM" id="SSF53474">
    <property type="entry name" value="alpha/beta-Hydrolases"/>
    <property type="match status" value="1"/>
</dbReference>
<sequence length="244" mass="25676">MNDERSSRFDYTVGEQRYVGTLYNGSAAASTAAIALLPDWRGQSTLAGDHAGYLVGLGCTVAVADLYGNGFNPDSPEQVGPMVKRPLENRAHGVEALAACVARLRQEVAPATPVICLGYSAGGMIALDYARSGASIAGVILCSALLKTAAPGMDTRIKAPVLILQGTQDQVSPMETINSVIAEMDAAGNDVRFELYSQTHHAFDNPEAGTDPAARLVYSSRSAHRARYAIANFISEAAGRAKNS</sequence>
<dbReference type="InterPro" id="IPR002925">
    <property type="entry name" value="Dienelactn_hydro"/>
</dbReference>
<dbReference type="PANTHER" id="PTHR22946:SF0">
    <property type="entry name" value="DIENELACTONE HYDROLASE DOMAIN-CONTAINING PROTEIN"/>
    <property type="match status" value="1"/>
</dbReference>
<dbReference type="InterPro" id="IPR050261">
    <property type="entry name" value="FrsA_esterase"/>
</dbReference>
<organism evidence="2">
    <name type="scientific">mine drainage metagenome</name>
    <dbReference type="NCBI Taxonomy" id="410659"/>
    <lineage>
        <taxon>unclassified sequences</taxon>
        <taxon>metagenomes</taxon>
        <taxon>ecological metagenomes</taxon>
    </lineage>
</organism>
<evidence type="ECO:0000313" key="2">
    <source>
        <dbReference type="EMBL" id="EQD49772.1"/>
    </source>
</evidence>
<gene>
    <name evidence="3" type="ORF">B1A_09997</name>
    <name evidence="2" type="ORF">B1B_11466</name>
</gene>
<dbReference type="Pfam" id="PF01738">
    <property type="entry name" value="DLH"/>
    <property type="match status" value="1"/>
</dbReference>
<evidence type="ECO:0000259" key="1">
    <source>
        <dbReference type="Pfam" id="PF01738"/>
    </source>
</evidence>
<dbReference type="EMBL" id="AUZX01007118">
    <property type="protein sequence ID" value="EQD60762.1"/>
    <property type="molecule type" value="Genomic_DNA"/>
</dbReference>
<dbReference type="Gene3D" id="3.40.50.1820">
    <property type="entry name" value="alpha/beta hydrolase"/>
    <property type="match status" value="1"/>
</dbReference>
<name>T0ZYV0_9ZZZZ</name>
<dbReference type="InterPro" id="IPR029058">
    <property type="entry name" value="AB_hydrolase_fold"/>
</dbReference>
<comment type="caution">
    <text evidence="2">The sequence shown here is derived from an EMBL/GenBank/DDBJ whole genome shotgun (WGS) entry which is preliminary data.</text>
</comment>
<reference evidence="2" key="1">
    <citation type="submission" date="2013-08" db="EMBL/GenBank/DDBJ databases">
        <authorList>
            <person name="Mendez C."/>
            <person name="Richter M."/>
            <person name="Ferrer M."/>
            <person name="Sanchez J."/>
        </authorList>
    </citation>
    <scope>NUCLEOTIDE SEQUENCE</scope>
</reference>